<sequence>MYVESNNSYSYRASMVEWNNKQINIKRQADHTYPYLLRNLEITRPNQVWSIDLTYIPMKNGWMYMFAVIDWYSRCIVAWELSNTLDTAFIVRCLMKAFAKAKPEIINSDQGCQFTSHKYIDLLKSNNIRISMDGKGRATDNIVIERFFRSLEYEKLYQDVPH</sequence>
<organism evidence="2 3">
    <name type="scientific">Ruminiclostridium papyrosolvens DSM 2782</name>
    <dbReference type="NCBI Taxonomy" id="588581"/>
    <lineage>
        <taxon>Bacteria</taxon>
        <taxon>Bacillati</taxon>
        <taxon>Bacillota</taxon>
        <taxon>Clostridia</taxon>
        <taxon>Eubacteriales</taxon>
        <taxon>Oscillospiraceae</taxon>
        <taxon>Ruminiclostridium</taxon>
    </lineage>
</organism>
<dbReference type="InterPro" id="IPR012337">
    <property type="entry name" value="RNaseH-like_sf"/>
</dbReference>
<dbReference type="AlphaFoldDB" id="F1TBW9"/>
<dbReference type="PANTHER" id="PTHR46889">
    <property type="entry name" value="TRANSPOSASE INSF FOR INSERTION SEQUENCE IS3B-RELATED"/>
    <property type="match status" value="1"/>
</dbReference>
<evidence type="ECO:0000313" key="2">
    <source>
        <dbReference type="EMBL" id="EGD48140.1"/>
    </source>
</evidence>
<dbReference type="InterPro" id="IPR001584">
    <property type="entry name" value="Integrase_cat-core"/>
</dbReference>
<dbReference type="GO" id="GO:0015074">
    <property type="term" value="P:DNA integration"/>
    <property type="evidence" value="ECO:0007669"/>
    <property type="project" value="InterPro"/>
</dbReference>
<dbReference type="EMBL" id="ACXX02000005">
    <property type="protein sequence ID" value="EGD48140.1"/>
    <property type="molecule type" value="Genomic_DNA"/>
</dbReference>
<name>F1TBW9_9FIRM</name>
<dbReference type="PANTHER" id="PTHR46889:SF4">
    <property type="entry name" value="TRANSPOSASE INSO FOR INSERTION SEQUENCE ELEMENT IS911B-RELATED"/>
    <property type="match status" value="1"/>
</dbReference>
<dbReference type="InterPro" id="IPR050900">
    <property type="entry name" value="Transposase_IS3/IS150/IS904"/>
</dbReference>
<protein>
    <submittedName>
        <fullName evidence="2">Integrase catalytic region</fullName>
    </submittedName>
</protein>
<comment type="caution">
    <text evidence="2">The sequence shown here is derived from an EMBL/GenBank/DDBJ whole genome shotgun (WGS) entry which is preliminary data.</text>
</comment>
<dbReference type="GO" id="GO:0003676">
    <property type="term" value="F:nucleic acid binding"/>
    <property type="evidence" value="ECO:0007669"/>
    <property type="project" value="InterPro"/>
</dbReference>
<dbReference type="Gene3D" id="3.30.420.10">
    <property type="entry name" value="Ribonuclease H-like superfamily/Ribonuclease H"/>
    <property type="match status" value="1"/>
</dbReference>
<dbReference type="SUPFAM" id="SSF53098">
    <property type="entry name" value="Ribonuclease H-like"/>
    <property type="match status" value="1"/>
</dbReference>
<proteinExistence type="predicted"/>
<feature type="domain" description="Integrase catalytic" evidence="1">
    <location>
        <begin position="41"/>
        <end position="162"/>
    </location>
</feature>
<reference evidence="2" key="2">
    <citation type="submission" date="2011-01" db="EMBL/GenBank/DDBJ databases">
        <title>The Non-contiguous Finished genome of Clostridium papyrosolvens.</title>
        <authorList>
            <person name="Lucas S."/>
            <person name="Copeland A."/>
            <person name="Lapidus A."/>
            <person name="Cheng J.-F."/>
            <person name="Goodwin L."/>
            <person name="Pitluck S."/>
            <person name="Misra M."/>
            <person name="Chertkov O."/>
            <person name="Detter J.C."/>
            <person name="Han C."/>
            <person name="Tapia R."/>
            <person name="Land M."/>
            <person name="Hauser L."/>
            <person name="Kyrpides N."/>
            <person name="Ivanova N."/>
            <person name="Pagani I."/>
            <person name="Mouttaki H."/>
            <person name="He Z."/>
            <person name="Zhou J."/>
            <person name="Hemme C.L."/>
            <person name="Woyke T."/>
        </authorList>
    </citation>
    <scope>NUCLEOTIDE SEQUENCE [LARGE SCALE GENOMIC DNA]</scope>
    <source>
        <strain evidence="2">DSM 2782</strain>
    </source>
</reference>
<dbReference type="PROSITE" id="PS50994">
    <property type="entry name" value="INTEGRASE"/>
    <property type="match status" value="1"/>
</dbReference>
<keyword evidence="3" id="KW-1185">Reference proteome</keyword>
<dbReference type="STRING" id="588581.Cpap_2831"/>
<reference evidence="2" key="1">
    <citation type="submission" date="2009-07" db="EMBL/GenBank/DDBJ databases">
        <authorList>
            <consortium name="US DOE Joint Genome Institute (JGI-PGF)"/>
            <person name="Lucas S."/>
            <person name="Copeland A."/>
            <person name="Lapidus A."/>
            <person name="Glavina del Rio T."/>
            <person name="Tice H."/>
            <person name="Bruce D."/>
            <person name="Goodwin L."/>
            <person name="Pitluck S."/>
            <person name="Larimer F."/>
            <person name="Land M.L."/>
            <person name="Mouttaki H."/>
            <person name="He Z."/>
            <person name="Zhou J."/>
            <person name="Hemme C.L."/>
        </authorList>
    </citation>
    <scope>NUCLEOTIDE SEQUENCE</scope>
    <source>
        <strain evidence="2">DSM 2782</strain>
    </source>
</reference>
<gene>
    <name evidence="2" type="ORF">Cpap_2831</name>
</gene>
<dbReference type="eggNOG" id="COG2801">
    <property type="taxonomic scope" value="Bacteria"/>
</dbReference>
<evidence type="ECO:0000259" key="1">
    <source>
        <dbReference type="PROSITE" id="PS50994"/>
    </source>
</evidence>
<evidence type="ECO:0000313" key="3">
    <source>
        <dbReference type="Proteomes" id="UP000003860"/>
    </source>
</evidence>
<dbReference type="InterPro" id="IPR036397">
    <property type="entry name" value="RNaseH_sf"/>
</dbReference>
<accession>F1TBW9</accession>
<dbReference type="Pfam" id="PF00665">
    <property type="entry name" value="rve"/>
    <property type="match status" value="1"/>
</dbReference>
<dbReference type="Proteomes" id="UP000003860">
    <property type="component" value="Unassembled WGS sequence"/>
</dbReference>